<evidence type="ECO:0000313" key="3">
    <source>
        <dbReference type="EMBL" id="PWJ12570.1"/>
    </source>
</evidence>
<evidence type="ECO:0000256" key="1">
    <source>
        <dbReference type="ARBA" id="ARBA00007637"/>
    </source>
</evidence>
<dbReference type="Proteomes" id="UP000245720">
    <property type="component" value="Unassembled WGS sequence"/>
</dbReference>
<gene>
    <name evidence="3" type="ORF">IE37_01653</name>
</gene>
<dbReference type="STRING" id="1265.SAMN02910280_2323"/>
<proteinExistence type="inferred from homology"/>
<dbReference type="InterPro" id="IPR001509">
    <property type="entry name" value="Epimerase_deHydtase"/>
</dbReference>
<dbReference type="InterPro" id="IPR036291">
    <property type="entry name" value="NAD(P)-bd_dom_sf"/>
</dbReference>
<dbReference type="AlphaFoldDB" id="A0A315XY85"/>
<dbReference type="SUPFAM" id="SSF51735">
    <property type="entry name" value="NAD(P)-binding Rossmann-fold domains"/>
    <property type="match status" value="1"/>
</dbReference>
<dbReference type="Gene3D" id="3.40.50.720">
    <property type="entry name" value="NAD(P)-binding Rossmann-like Domain"/>
    <property type="match status" value="1"/>
</dbReference>
<sequence length="318" mass="35784">MEKVLVTGGCGLIGRHICSGLLKKGYEVIAVDIEESGYNVGKLHYSSVECSPTDKNTIAELFEQNKFDIVIHAACTVDNDMGPIVTEKQMSDSASVDKFIFRYAMTENIKKFVMLSTDQVYQFPKTREPIREDSDLKPISNYAVMKYKSEKAMVSEMQHHKEIIACIARFSPVYTLNFTDNLVSKITDPKDGTLFVYGQGQYGFQFCCVHNLVDFILCFLKIAESPSNSGIYNVSDKLLTTAADIISFMRDKHRLGAVVQRSSGGAISKLKGLFGGVSKDEKTNYRYLDLSKMENNNMLDNTKAAKFVNFRWDIHNTK</sequence>
<name>A0A315XY85_RUMFL</name>
<dbReference type="EMBL" id="QGDI01000006">
    <property type="protein sequence ID" value="PWJ12570.1"/>
    <property type="molecule type" value="Genomic_DNA"/>
</dbReference>
<evidence type="ECO:0000313" key="4">
    <source>
        <dbReference type="Proteomes" id="UP000245720"/>
    </source>
</evidence>
<reference evidence="3 4" key="1">
    <citation type="submission" date="2018-05" db="EMBL/GenBank/DDBJ databases">
        <title>The Hungate 1000. A catalogue of reference genomes from the rumen microbiome.</title>
        <authorList>
            <person name="Kelly W."/>
        </authorList>
    </citation>
    <scope>NUCLEOTIDE SEQUENCE [LARGE SCALE GENOMIC DNA]</scope>
    <source>
        <strain evidence="3 4">SAb67</strain>
    </source>
</reference>
<feature type="domain" description="NAD-dependent epimerase/dehydratase" evidence="2">
    <location>
        <begin position="4"/>
        <end position="234"/>
    </location>
</feature>
<protein>
    <submittedName>
        <fullName evidence="3">UDP-glucose 4-epimerase</fullName>
    </submittedName>
</protein>
<dbReference type="PANTHER" id="PTHR43000">
    <property type="entry name" value="DTDP-D-GLUCOSE 4,6-DEHYDRATASE-RELATED"/>
    <property type="match status" value="1"/>
</dbReference>
<evidence type="ECO:0000259" key="2">
    <source>
        <dbReference type="Pfam" id="PF01370"/>
    </source>
</evidence>
<comment type="caution">
    <text evidence="3">The sequence shown here is derived from an EMBL/GenBank/DDBJ whole genome shotgun (WGS) entry which is preliminary data.</text>
</comment>
<accession>A0A315XY85</accession>
<comment type="similarity">
    <text evidence="1">Belongs to the NAD(P)-dependent epimerase/dehydratase family.</text>
</comment>
<dbReference type="OrthoDB" id="9811743at2"/>
<dbReference type="Pfam" id="PF01370">
    <property type="entry name" value="Epimerase"/>
    <property type="match status" value="1"/>
</dbReference>
<organism evidence="3 4">
    <name type="scientific">Ruminococcus flavefaciens</name>
    <dbReference type="NCBI Taxonomy" id="1265"/>
    <lineage>
        <taxon>Bacteria</taxon>
        <taxon>Bacillati</taxon>
        <taxon>Bacillota</taxon>
        <taxon>Clostridia</taxon>
        <taxon>Eubacteriales</taxon>
        <taxon>Oscillospiraceae</taxon>
        <taxon>Ruminococcus</taxon>
    </lineage>
</organism>